<dbReference type="RefSeq" id="WP_052217008.1">
    <property type="nucleotide sequence ID" value="NZ_LGTE01000004.1"/>
</dbReference>
<dbReference type="EMBL" id="LGTE01000004">
    <property type="protein sequence ID" value="KNZ70293.1"/>
    <property type="molecule type" value="Genomic_DNA"/>
</dbReference>
<organism evidence="1 2">
    <name type="scientific">Thermincola ferriacetica</name>
    <dbReference type="NCBI Taxonomy" id="281456"/>
    <lineage>
        <taxon>Bacteria</taxon>
        <taxon>Bacillati</taxon>
        <taxon>Bacillota</taxon>
        <taxon>Clostridia</taxon>
        <taxon>Eubacteriales</taxon>
        <taxon>Thermincolaceae</taxon>
        <taxon>Thermincola</taxon>
    </lineage>
</organism>
<accession>A0A0L6W4H0</accession>
<reference evidence="2" key="1">
    <citation type="submission" date="2015-07" db="EMBL/GenBank/DDBJ databases">
        <title>Complete Genome of Thermincola ferriacetica strain Z-0001T.</title>
        <authorList>
            <person name="Lusk B."/>
            <person name="Badalamenti J.P."/>
            <person name="Parameswaran P."/>
            <person name="Bond D.R."/>
            <person name="Torres C.I."/>
        </authorList>
    </citation>
    <scope>NUCLEOTIDE SEQUENCE [LARGE SCALE GENOMIC DNA]</scope>
    <source>
        <strain evidence="2">Z-0001</strain>
    </source>
</reference>
<dbReference type="AlphaFoldDB" id="A0A0L6W4H0"/>
<gene>
    <name evidence="1" type="ORF">Tfer_0853</name>
</gene>
<dbReference type="PATRIC" id="fig|281456.6.peg.899"/>
<sequence length="217" mass="25427">MKKHMKPIIFKTDMVRAILDGRKTQTRRVVKINRQPITSPEEHLELSEEGVTYYSVNSMSGYYKPPYQPGDILWVRETWAGNGYIDGKQLFVYKADLDECGRIDSENLDEIDIKWRPAIHMPREAARLFLRVVDVRVERLQDITEEGAKAEGVVPFKKDSECDCWSDGLYRTAFQYMWNEMYGWNPNSWDTNPWTWVIQFERVHGLANTMPLTPVES</sequence>
<evidence type="ECO:0000313" key="2">
    <source>
        <dbReference type="Proteomes" id="UP000037175"/>
    </source>
</evidence>
<protein>
    <recommendedName>
        <fullName evidence="3">Morphogenetic protein</fullName>
    </recommendedName>
</protein>
<evidence type="ECO:0000313" key="1">
    <source>
        <dbReference type="EMBL" id="KNZ70293.1"/>
    </source>
</evidence>
<proteinExistence type="predicted"/>
<dbReference type="Proteomes" id="UP000037175">
    <property type="component" value="Unassembled WGS sequence"/>
</dbReference>
<comment type="caution">
    <text evidence="1">The sequence shown here is derived from an EMBL/GenBank/DDBJ whole genome shotgun (WGS) entry which is preliminary data.</text>
</comment>
<keyword evidence="2" id="KW-1185">Reference proteome</keyword>
<evidence type="ECO:0008006" key="3">
    <source>
        <dbReference type="Google" id="ProtNLM"/>
    </source>
</evidence>
<name>A0A0L6W4H0_9FIRM</name>